<keyword evidence="2" id="KW-1185">Reference proteome</keyword>
<evidence type="ECO:0000313" key="2">
    <source>
        <dbReference type="Proteomes" id="UP000636505"/>
    </source>
</evidence>
<dbReference type="PANTHER" id="PTHR16469:SF27">
    <property type="entry name" value="UBIQUITIN-ASSOCIATED AND SH3 DOMAIN-CONTAINING BA-RELATED"/>
    <property type="match status" value="1"/>
</dbReference>
<dbReference type="InterPro" id="IPR013078">
    <property type="entry name" value="His_Pase_superF_clade-1"/>
</dbReference>
<evidence type="ECO:0000313" key="1">
    <source>
        <dbReference type="EMBL" id="MBE9080122.1"/>
    </source>
</evidence>
<sequence>MTNPRTIWLVRHGNRQDFVDPQWRETAERPHDPGLSPDGLVQAQEVARRIAQEPIDHVFASPYLRTIQTAHLIAETLGLPIKLEHGISEYLNPRWFSQQPELLPLEDLTPQFPKLDAAYQSRRFAQFPETDPDAMARAGETARHLAAEFDGNLLFIGHGASVLGATRGLLQHEIDFSVPLCSLVKLVQQDGGWEAELIADISHLSQSEAEVRLN</sequence>
<name>A0A8J7DDQ5_9CYAN</name>
<dbReference type="Proteomes" id="UP000636505">
    <property type="component" value="Unassembled WGS sequence"/>
</dbReference>
<reference evidence="1" key="1">
    <citation type="submission" date="2020-10" db="EMBL/GenBank/DDBJ databases">
        <authorList>
            <person name="Castelo-Branco R."/>
            <person name="Eusebio N."/>
            <person name="Adriana R."/>
            <person name="Vieira A."/>
            <person name="Brugerolle De Fraissinette N."/>
            <person name="Rezende De Castro R."/>
            <person name="Schneider M.P."/>
            <person name="Vasconcelos V."/>
            <person name="Leao P.N."/>
        </authorList>
    </citation>
    <scope>NUCLEOTIDE SEQUENCE</scope>
    <source>
        <strain evidence="1">LEGE 07310</strain>
    </source>
</reference>
<dbReference type="CDD" id="cd07067">
    <property type="entry name" value="HP_PGM_like"/>
    <property type="match status" value="1"/>
</dbReference>
<accession>A0A8J7DDQ5</accession>
<dbReference type="InterPro" id="IPR029033">
    <property type="entry name" value="His_PPase_superfam"/>
</dbReference>
<dbReference type="InterPro" id="IPR051710">
    <property type="entry name" value="Phosphatase_SH3-domain"/>
</dbReference>
<dbReference type="PANTHER" id="PTHR16469">
    <property type="entry name" value="UBIQUITIN-ASSOCIATED AND SH3 DOMAIN-CONTAINING BA-RELATED"/>
    <property type="match status" value="1"/>
</dbReference>
<gene>
    <name evidence="1" type="ORF">IQ241_22985</name>
</gene>
<dbReference type="EMBL" id="JADEXG010000085">
    <property type="protein sequence ID" value="MBE9080122.1"/>
    <property type="molecule type" value="Genomic_DNA"/>
</dbReference>
<dbReference type="SUPFAM" id="SSF53254">
    <property type="entry name" value="Phosphoglycerate mutase-like"/>
    <property type="match status" value="1"/>
</dbReference>
<dbReference type="Gene3D" id="3.40.50.1240">
    <property type="entry name" value="Phosphoglycerate mutase-like"/>
    <property type="match status" value="1"/>
</dbReference>
<organism evidence="1 2">
    <name type="scientific">Vasconcelosia minhoensis LEGE 07310</name>
    <dbReference type="NCBI Taxonomy" id="915328"/>
    <lineage>
        <taxon>Bacteria</taxon>
        <taxon>Bacillati</taxon>
        <taxon>Cyanobacteriota</taxon>
        <taxon>Cyanophyceae</taxon>
        <taxon>Nodosilineales</taxon>
        <taxon>Cymatolegaceae</taxon>
        <taxon>Vasconcelosia</taxon>
        <taxon>Vasconcelosia minhoensis</taxon>
    </lineage>
</organism>
<comment type="caution">
    <text evidence="1">The sequence shown here is derived from an EMBL/GenBank/DDBJ whole genome shotgun (WGS) entry which is preliminary data.</text>
</comment>
<proteinExistence type="predicted"/>
<dbReference type="Pfam" id="PF00300">
    <property type="entry name" value="His_Phos_1"/>
    <property type="match status" value="1"/>
</dbReference>
<dbReference type="SMART" id="SM00855">
    <property type="entry name" value="PGAM"/>
    <property type="match status" value="1"/>
</dbReference>
<protein>
    <submittedName>
        <fullName evidence="1">Histidine phosphatase family protein</fullName>
    </submittedName>
</protein>
<dbReference type="AlphaFoldDB" id="A0A8J7DDQ5"/>
<dbReference type="RefSeq" id="WP_193911760.1">
    <property type="nucleotide sequence ID" value="NZ_JADEXG010000085.1"/>
</dbReference>